<evidence type="ECO:0000256" key="1">
    <source>
        <dbReference type="ARBA" id="ARBA00009437"/>
    </source>
</evidence>
<dbReference type="SUPFAM" id="SSF46785">
    <property type="entry name" value="Winged helix' DNA-binding domain"/>
    <property type="match status" value="1"/>
</dbReference>
<dbReference type="Pfam" id="PF03466">
    <property type="entry name" value="LysR_substrate"/>
    <property type="match status" value="1"/>
</dbReference>
<dbReference type="RefSeq" id="WP_232467753.1">
    <property type="nucleotide sequence ID" value="NZ_CP021109.1"/>
</dbReference>
<evidence type="ECO:0000259" key="5">
    <source>
        <dbReference type="PROSITE" id="PS50931"/>
    </source>
</evidence>
<dbReference type="Pfam" id="PF00126">
    <property type="entry name" value="HTH_1"/>
    <property type="match status" value="1"/>
</dbReference>
<dbReference type="AlphaFoldDB" id="A0A1W6YWB3"/>
<proteinExistence type="inferred from homology"/>
<keyword evidence="4" id="KW-0804">Transcription</keyword>
<dbReference type="Gene3D" id="1.10.10.10">
    <property type="entry name" value="Winged helix-like DNA-binding domain superfamily/Winged helix DNA-binding domain"/>
    <property type="match status" value="1"/>
</dbReference>
<dbReference type="PANTHER" id="PTHR30419">
    <property type="entry name" value="HTH-TYPE TRANSCRIPTIONAL REGULATOR YBHD"/>
    <property type="match status" value="1"/>
</dbReference>
<dbReference type="GO" id="GO:0005829">
    <property type="term" value="C:cytosol"/>
    <property type="evidence" value="ECO:0007669"/>
    <property type="project" value="TreeGrafter"/>
</dbReference>
<evidence type="ECO:0000256" key="4">
    <source>
        <dbReference type="ARBA" id="ARBA00023163"/>
    </source>
</evidence>
<accession>A0A1W6YWB3</accession>
<dbReference type="PROSITE" id="PS50931">
    <property type="entry name" value="HTH_LYSR"/>
    <property type="match status" value="1"/>
</dbReference>
<sequence>MTEAAAVRSWIRRLKMRHLEGFLILNSSRTLSEAAARMHMTQSAVSHWLTDLEGIAGTRLVVRGRQLQLTAAGEALRRLAIRVLGDLNRTHDEFSSIQQGASARLHIGSVTAGVAHLVPAAICAFQIRNPNVSIRMSEGKLDDLLEGLEKRELDLIVGSIDARTYRPDLVHEILFDDDVAVITGPGHPLAGQSGITWSDLLEYAWIMPPPNTLMRMQLDAKLLEQGGAGLRPAVETASVMTALIVLRSTDYVSVCSGTMATRLQDLGAVQRLPLSFSFGPVGTVWRKEDSHSALVDFIQAMRDEVGSGPDNHANA</sequence>
<dbReference type="InterPro" id="IPR050950">
    <property type="entry name" value="HTH-type_LysR_regulators"/>
</dbReference>
<comment type="similarity">
    <text evidence="1">Belongs to the LysR transcriptional regulatory family.</text>
</comment>
<evidence type="ECO:0000256" key="3">
    <source>
        <dbReference type="ARBA" id="ARBA00023125"/>
    </source>
</evidence>
<dbReference type="InterPro" id="IPR036390">
    <property type="entry name" value="WH_DNA-bd_sf"/>
</dbReference>
<dbReference type="GO" id="GO:0003700">
    <property type="term" value="F:DNA-binding transcription factor activity"/>
    <property type="evidence" value="ECO:0007669"/>
    <property type="project" value="InterPro"/>
</dbReference>
<evidence type="ECO:0000313" key="6">
    <source>
        <dbReference type="EMBL" id="ARP85274.1"/>
    </source>
</evidence>
<dbReference type="Proteomes" id="UP000194139">
    <property type="component" value="Chromosome"/>
</dbReference>
<feature type="domain" description="HTH lysR-type" evidence="5">
    <location>
        <begin position="14"/>
        <end position="70"/>
    </location>
</feature>
<dbReference type="InterPro" id="IPR036388">
    <property type="entry name" value="WH-like_DNA-bd_sf"/>
</dbReference>
<organism evidence="6 7">
    <name type="scientific">Bordetella genomosp. 9</name>
    <dbReference type="NCBI Taxonomy" id="1416803"/>
    <lineage>
        <taxon>Bacteria</taxon>
        <taxon>Pseudomonadati</taxon>
        <taxon>Pseudomonadota</taxon>
        <taxon>Betaproteobacteria</taxon>
        <taxon>Burkholderiales</taxon>
        <taxon>Alcaligenaceae</taxon>
        <taxon>Bordetella</taxon>
    </lineage>
</organism>
<dbReference type="GO" id="GO:0003677">
    <property type="term" value="F:DNA binding"/>
    <property type="evidence" value="ECO:0007669"/>
    <property type="project" value="UniProtKB-KW"/>
</dbReference>
<keyword evidence="2" id="KW-0805">Transcription regulation</keyword>
<dbReference type="InterPro" id="IPR005119">
    <property type="entry name" value="LysR_subst-bd"/>
</dbReference>
<dbReference type="EMBL" id="CP021109">
    <property type="protein sequence ID" value="ARP85274.1"/>
    <property type="molecule type" value="Genomic_DNA"/>
</dbReference>
<dbReference type="PANTHER" id="PTHR30419:SF8">
    <property type="entry name" value="NITROGEN ASSIMILATION TRANSCRIPTIONAL ACTIVATOR-RELATED"/>
    <property type="match status" value="1"/>
</dbReference>
<evidence type="ECO:0000313" key="7">
    <source>
        <dbReference type="Proteomes" id="UP000194139"/>
    </source>
</evidence>
<gene>
    <name evidence="6" type="ORF">CAL13_02865</name>
</gene>
<dbReference type="InterPro" id="IPR000847">
    <property type="entry name" value="LysR_HTH_N"/>
</dbReference>
<keyword evidence="7" id="KW-1185">Reference proteome</keyword>
<reference evidence="6 7" key="1">
    <citation type="submission" date="2017-05" db="EMBL/GenBank/DDBJ databases">
        <title>Complete and WGS of Bordetella genogroups.</title>
        <authorList>
            <person name="Spilker T."/>
            <person name="LiPuma J."/>
        </authorList>
    </citation>
    <scope>NUCLEOTIDE SEQUENCE [LARGE SCALE GENOMIC DNA]</scope>
    <source>
        <strain evidence="6 7">AU17164</strain>
    </source>
</reference>
<name>A0A1W6YWB3_9BORD</name>
<protein>
    <submittedName>
        <fullName evidence="6">LysR family transcriptional regulator</fullName>
    </submittedName>
</protein>
<dbReference type="Gene3D" id="3.40.190.290">
    <property type="match status" value="1"/>
</dbReference>
<dbReference type="SUPFAM" id="SSF53850">
    <property type="entry name" value="Periplasmic binding protein-like II"/>
    <property type="match status" value="1"/>
</dbReference>
<evidence type="ECO:0000256" key="2">
    <source>
        <dbReference type="ARBA" id="ARBA00023015"/>
    </source>
</evidence>
<keyword evidence="3" id="KW-0238">DNA-binding</keyword>